<name>A0A6M1RUF0_9BACT</name>
<dbReference type="NCBIfam" id="TIGR02436">
    <property type="entry name" value="four helix bundle protein"/>
    <property type="match status" value="1"/>
</dbReference>
<keyword evidence="2" id="KW-1185">Reference proteome</keyword>
<dbReference type="SUPFAM" id="SSF158446">
    <property type="entry name" value="IVS-encoded protein-like"/>
    <property type="match status" value="1"/>
</dbReference>
<organism evidence="1 2">
    <name type="scientific">Limisphaera ngatamarikiensis</name>
    <dbReference type="NCBI Taxonomy" id="1324935"/>
    <lineage>
        <taxon>Bacteria</taxon>
        <taxon>Pseudomonadati</taxon>
        <taxon>Verrucomicrobiota</taxon>
        <taxon>Verrucomicrobiia</taxon>
        <taxon>Limisphaerales</taxon>
        <taxon>Limisphaeraceae</taxon>
        <taxon>Limisphaera</taxon>
    </lineage>
</organism>
<dbReference type="PANTHER" id="PTHR38471:SF2">
    <property type="entry name" value="FOUR HELIX BUNDLE PROTEIN"/>
    <property type="match status" value="1"/>
</dbReference>
<comment type="caution">
    <text evidence="1">The sequence shown here is derived from an EMBL/GenBank/DDBJ whole genome shotgun (WGS) entry which is preliminary data.</text>
</comment>
<dbReference type="InterPro" id="IPR036583">
    <property type="entry name" value="23S_rRNA_IVS_sf"/>
</dbReference>
<sequence length="125" mass="14394">MKSFQDYRDLEVWKLAMAIAQEVYRLTQDFPRDELYGLTSQMRRAAVSIPANIAEGWGRRYTAEFIQFLRQANGSRTELETLLILSSEIHLCPPEAAQPILDNLQVIGKQLNSLERSLQRKKNSP</sequence>
<dbReference type="EMBL" id="JAAKYA010000043">
    <property type="protein sequence ID" value="NGO39041.1"/>
    <property type="molecule type" value="Genomic_DNA"/>
</dbReference>
<dbReference type="InterPro" id="IPR012657">
    <property type="entry name" value="23S_rRNA-intervening_sequence"/>
</dbReference>
<reference evidence="1 2" key="1">
    <citation type="submission" date="2020-02" db="EMBL/GenBank/DDBJ databases">
        <title>Draft genome sequence of Limisphaera ngatamarikiensis NGM72.4T, a thermophilic Verrucomicrobia grouped in subdivision 3.</title>
        <authorList>
            <person name="Carere C.R."/>
            <person name="Steen J."/>
            <person name="Hugenholtz P."/>
            <person name="Stott M.B."/>
        </authorList>
    </citation>
    <scope>NUCLEOTIDE SEQUENCE [LARGE SCALE GENOMIC DNA]</scope>
    <source>
        <strain evidence="1 2">NGM72.4</strain>
    </source>
</reference>
<dbReference type="AlphaFoldDB" id="A0A6M1RUF0"/>
<evidence type="ECO:0000313" key="1">
    <source>
        <dbReference type="EMBL" id="NGO39041.1"/>
    </source>
</evidence>
<dbReference type="CDD" id="cd16377">
    <property type="entry name" value="23S_rRNA_IVP_like"/>
    <property type="match status" value="1"/>
</dbReference>
<accession>A0A6M1RUF0</accession>
<gene>
    <name evidence="1" type="ORF">G4L39_06475</name>
</gene>
<protein>
    <submittedName>
        <fullName evidence="1">Four helix bundle protein</fullName>
    </submittedName>
</protein>
<evidence type="ECO:0000313" key="2">
    <source>
        <dbReference type="Proteomes" id="UP000477311"/>
    </source>
</evidence>
<dbReference type="Gene3D" id="1.20.1440.60">
    <property type="entry name" value="23S rRNA-intervening sequence"/>
    <property type="match status" value="1"/>
</dbReference>
<dbReference type="NCBIfam" id="NF008911">
    <property type="entry name" value="PRK12275.1-2"/>
    <property type="match status" value="1"/>
</dbReference>
<dbReference type="Pfam" id="PF05635">
    <property type="entry name" value="23S_rRNA_IVP"/>
    <property type="match status" value="1"/>
</dbReference>
<dbReference type="PANTHER" id="PTHR38471">
    <property type="entry name" value="FOUR HELIX BUNDLE PROTEIN"/>
    <property type="match status" value="1"/>
</dbReference>
<dbReference type="Proteomes" id="UP000477311">
    <property type="component" value="Unassembled WGS sequence"/>
</dbReference>
<proteinExistence type="predicted"/>